<organism evidence="3 4">
    <name type="scientific">Candidatus Tenderia electrophaga</name>
    <dbReference type="NCBI Taxonomy" id="1748243"/>
    <lineage>
        <taxon>Bacteria</taxon>
        <taxon>Pseudomonadati</taxon>
        <taxon>Pseudomonadota</taxon>
        <taxon>Gammaproteobacteria</taxon>
        <taxon>Candidatus Tenderiales</taxon>
        <taxon>Candidatus Tenderiaceae</taxon>
        <taxon>Candidatus Tenderia</taxon>
    </lineage>
</organism>
<dbReference type="EMBL" id="CP013099">
    <property type="protein sequence ID" value="ALP54376.1"/>
    <property type="molecule type" value="Genomic_DNA"/>
</dbReference>
<keyword evidence="1" id="KW-0175">Coiled coil</keyword>
<dbReference type="GO" id="GO:0006974">
    <property type="term" value="P:DNA damage response"/>
    <property type="evidence" value="ECO:0007669"/>
    <property type="project" value="TreeGrafter"/>
</dbReference>
<proteinExistence type="predicted"/>
<dbReference type="Proteomes" id="UP000055136">
    <property type="component" value="Chromosome"/>
</dbReference>
<gene>
    <name evidence="3" type="ORF">Tel_15155</name>
</gene>
<dbReference type="Gene3D" id="3.30.110.170">
    <property type="entry name" value="Protein of unknown function (DUF541), domain 1"/>
    <property type="match status" value="1"/>
</dbReference>
<dbReference type="KEGG" id="tee:Tel_15155"/>
<accession>A0A0S2TGW0</accession>
<evidence type="ECO:0008006" key="5">
    <source>
        <dbReference type="Google" id="ProtNLM"/>
    </source>
</evidence>
<keyword evidence="4" id="KW-1185">Reference proteome</keyword>
<dbReference type="PANTHER" id="PTHR34387">
    <property type="entry name" value="SLR1258 PROTEIN"/>
    <property type="match status" value="1"/>
</dbReference>
<dbReference type="PANTHER" id="PTHR34387:SF2">
    <property type="entry name" value="SLR1258 PROTEIN"/>
    <property type="match status" value="1"/>
</dbReference>
<reference evidence="3" key="1">
    <citation type="submission" date="2015-10" db="EMBL/GenBank/DDBJ databases">
        <title>Description of Candidatus Tenderia electrophaga gen. nov, sp. nov., an Uncultivated Electroautotroph from a Biocathode Enrichment.</title>
        <authorList>
            <person name="Eddie B.J."/>
            <person name="Malanoski A.P."/>
            <person name="Wang Z."/>
            <person name="Hall R.J."/>
            <person name="Oh S.D."/>
            <person name="Heiner C."/>
            <person name="Lin B."/>
            <person name="Strycharz-Glaven S.M."/>
        </authorList>
    </citation>
    <scope>NUCLEOTIDE SEQUENCE [LARGE SCALE GENOMIC DNA]</scope>
    <source>
        <strain evidence="3">NRL1</strain>
    </source>
</reference>
<dbReference type="InterPro" id="IPR007497">
    <property type="entry name" value="SIMPL/DUF541"/>
</dbReference>
<feature type="chain" id="PRO_5006605057" description="SIMPL domain-containing protein" evidence="2">
    <location>
        <begin position="19"/>
        <end position="250"/>
    </location>
</feature>
<dbReference type="STRING" id="1748243.Tel_15155"/>
<dbReference type="InterPro" id="IPR052022">
    <property type="entry name" value="26kDa_periplasmic_antigen"/>
</dbReference>
<keyword evidence="2" id="KW-0732">Signal</keyword>
<evidence type="ECO:0000313" key="4">
    <source>
        <dbReference type="Proteomes" id="UP000055136"/>
    </source>
</evidence>
<feature type="signal peptide" evidence="2">
    <location>
        <begin position="1"/>
        <end position="18"/>
    </location>
</feature>
<sequence length="250" mass="27221">MHKIAATLLYALPLLANAAPELSGTPHELSQYLLDQKKIIAIEGEAEEKVEADRAVVSIAVRTKENKLQDALQKNEALRHTLRQQLQQAGIDAEAIRASNFSSTPDYGWFGDKPSSYEVSNEVKISIRNEAQLQTIARLVDSHKEIFLGTMTFEDSAAATNTLKVLEKALTMVQDKRALYEGQLGVTLQPIRVSTPQVFARTPQLQRMAPAKPGQEGISNTADTAPASGDFGGITYGANTLVEFVVQSGK</sequence>
<dbReference type="Pfam" id="PF04402">
    <property type="entry name" value="SIMPL"/>
    <property type="match status" value="1"/>
</dbReference>
<evidence type="ECO:0000256" key="2">
    <source>
        <dbReference type="SAM" id="SignalP"/>
    </source>
</evidence>
<dbReference type="Gene3D" id="3.30.70.2970">
    <property type="entry name" value="Protein of unknown function (DUF541), domain 2"/>
    <property type="match status" value="1"/>
</dbReference>
<name>A0A0S2TGW0_9GAMM</name>
<evidence type="ECO:0000313" key="3">
    <source>
        <dbReference type="EMBL" id="ALP54376.1"/>
    </source>
</evidence>
<feature type="coiled-coil region" evidence="1">
    <location>
        <begin position="61"/>
        <end position="88"/>
    </location>
</feature>
<protein>
    <recommendedName>
        <fullName evidence="5">SIMPL domain-containing protein</fullName>
    </recommendedName>
</protein>
<evidence type="ECO:0000256" key="1">
    <source>
        <dbReference type="SAM" id="Coils"/>
    </source>
</evidence>
<dbReference type="AlphaFoldDB" id="A0A0S2TGW0"/>